<dbReference type="PANTHER" id="PTHR28532">
    <property type="entry name" value="GEO13458P1"/>
    <property type="match status" value="1"/>
</dbReference>
<dbReference type="PANTHER" id="PTHR28532:SF1">
    <property type="entry name" value="ORAL CANCER OVEREXPRESSED 1"/>
    <property type="match status" value="1"/>
</dbReference>
<proteinExistence type="inferred from homology"/>
<reference evidence="3" key="1">
    <citation type="submission" date="2022-03" db="EMBL/GenBank/DDBJ databases">
        <authorList>
            <person name="Sayadi A."/>
        </authorList>
    </citation>
    <scope>NUCLEOTIDE SEQUENCE</scope>
</reference>
<evidence type="ECO:0000259" key="2">
    <source>
        <dbReference type="Pfam" id="PF09811"/>
    </source>
</evidence>
<feature type="domain" description="Essential protein Yae1 N-terminal" evidence="2">
    <location>
        <begin position="28"/>
        <end position="65"/>
    </location>
</feature>
<evidence type="ECO:0000256" key="1">
    <source>
        <dbReference type="ARBA" id="ARBA00038090"/>
    </source>
</evidence>
<evidence type="ECO:0000313" key="3">
    <source>
        <dbReference type="EMBL" id="CAH1963928.1"/>
    </source>
</evidence>
<accession>A0A9P0K0H2</accession>
<organism evidence="3 4">
    <name type="scientific">Acanthoscelides obtectus</name>
    <name type="common">Bean weevil</name>
    <name type="synonym">Bruchus obtectus</name>
    <dbReference type="NCBI Taxonomy" id="200917"/>
    <lineage>
        <taxon>Eukaryota</taxon>
        <taxon>Metazoa</taxon>
        <taxon>Ecdysozoa</taxon>
        <taxon>Arthropoda</taxon>
        <taxon>Hexapoda</taxon>
        <taxon>Insecta</taxon>
        <taxon>Pterygota</taxon>
        <taxon>Neoptera</taxon>
        <taxon>Endopterygota</taxon>
        <taxon>Coleoptera</taxon>
        <taxon>Polyphaga</taxon>
        <taxon>Cucujiformia</taxon>
        <taxon>Chrysomeloidea</taxon>
        <taxon>Chrysomelidae</taxon>
        <taxon>Bruchinae</taxon>
        <taxon>Bruchini</taxon>
        <taxon>Acanthoscelides</taxon>
    </lineage>
</organism>
<dbReference type="OrthoDB" id="48036at2759"/>
<gene>
    <name evidence="3" type="ORF">ACAOBT_LOCUS5503</name>
</gene>
<dbReference type="AlphaFoldDB" id="A0A9P0K0H2"/>
<name>A0A9P0K0H2_ACAOB</name>
<dbReference type="Proteomes" id="UP001152888">
    <property type="component" value="Unassembled WGS sequence"/>
</dbReference>
<protein>
    <recommendedName>
        <fullName evidence="2">Essential protein Yae1 N-terminal domain-containing protein</fullName>
    </recommendedName>
</protein>
<comment type="similarity">
    <text evidence="1">Belongs to the LTO1 family.</text>
</comment>
<dbReference type="Pfam" id="PF09811">
    <property type="entry name" value="Yae1_N"/>
    <property type="match status" value="1"/>
</dbReference>
<keyword evidence="4" id="KW-1185">Reference proteome</keyword>
<dbReference type="EMBL" id="CAKOFQ010006712">
    <property type="protein sequence ID" value="CAH1963928.1"/>
    <property type="molecule type" value="Genomic_DNA"/>
</dbReference>
<evidence type="ECO:0000313" key="4">
    <source>
        <dbReference type="Proteomes" id="UP001152888"/>
    </source>
</evidence>
<dbReference type="InterPro" id="IPR019191">
    <property type="entry name" value="Essential_protein_Yae1_N"/>
</dbReference>
<sequence length="136" mass="15373">MSSAVEKDINDAFDEILFAEETVIKKAYQAGFNEGASQGNSEGYHLGYHRGAELGAELGFYTGVVEICLEQHEKAMLDRVKEQLKHLKVLLDNFPRVNDETVDIVTLADQIRTKYKKVCAQMKLNMPYPETNIISF</sequence>
<comment type="caution">
    <text evidence="3">The sequence shown here is derived from an EMBL/GenBank/DDBJ whole genome shotgun (WGS) entry which is preliminary data.</text>
</comment>
<dbReference type="InterPro" id="IPR052436">
    <property type="entry name" value="LTO1_adapter"/>
</dbReference>